<sequence>MVTIKWLGHAAFEVSMSDRVILIDPFLKDNPKAAIKPDEIQRVDLVVVTHNHFDHFADVVEIAKKHGAKVVAVYETANAAAEQGVENTVGLNVGGTAKLDGLSITLTPAFHSCTSNPSGVVLSDGKVSVYHAGDTSLFGDMRLIGQLYKPRVALLPIGGFYTMGPLEAAVATALIKPKVVIPHHYGTFDAIKQDPEEFAKLVRRKAKGVKVVVLKPGESYEL</sequence>
<comment type="caution">
    <text evidence="4">The sequence shown here is derived from an EMBL/GenBank/DDBJ whole genome shotgun (WGS) entry which is preliminary data.</text>
</comment>
<dbReference type="PANTHER" id="PTHR43546">
    <property type="entry name" value="UPF0173 METAL-DEPENDENT HYDROLASE MJ1163-RELATED"/>
    <property type="match status" value="1"/>
</dbReference>
<dbReference type="PANTHER" id="PTHR43546:SF3">
    <property type="entry name" value="UPF0173 METAL-DEPENDENT HYDROLASE MJ1163"/>
    <property type="match status" value="1"/>
</dbReference>
<dbReference type="EMBL" id="NDWU01000007">
    <property type="protein sequence ID" value="PUA32669.1"/>
    <property type="molecule type" value="Genomic_DNA"/>
</dbReference>
<organism evidence="4 5">
    <name type="scientific">Candidatus Terraquivivens tikiterensis</name>
    <dbReference type="NCBI Taxonomy" id="1980982"/>
    <lineage>
        <taxon>Archaea</taxon>
        <taxon>Nitrososphaerota</taxon>
        <taxon>Candidatus Wolframiiraptoraceae</taxon>
        <taxon>Candidatus Terraquivivens</taxon>
    </lineage>
</organism>
<gene>
    <name evidence="4" type="ORF">B9J98_03570</name>
</gene>
<dbReference type="Proteomes" id="UP000244066">
    <property type="component" value="Unassembled WGS sequence"/>
</dbReference>
<proteinExistence type="inferred from homology"/>
<dbReference type="SUPFAM" id="SSF56281">
    <property type="entry name" value="Metallo-hydrolase/oxidoreductase"/>
    <property type="match status" value="1"/>
</dbReference>
<evidence type="ECO:0000256" key="1">
    <source>
        <dbReference type="ARBA" id="ARBA00022801"/>
    </source>
</evidence>
<dbReference type="Pfam" id="PF12706">
    <property type="entry name" value="Lactamase_B_2"/>
    <property type="match status" value="1"/>
</dbReference>
<dbReference type="InterPro" id="IPR022877">
    <property type="entry name" value="UPF0173"/>
</dbReference>
<evidence type="ECO:0000259" key="3">
    <source>
        <dbReference type="SMART" id="SM00849"/>
    </source>
</evidence>
<evidence type="ECO:0000313" key="5">
    <source>
        <dbReference type="Proteomes" id="UP000244066"/>
    </source>
</evidence>
<dbReference type="InterPro" id="IPR001279">
    <property type="entry name" value="Metallo-B-lactamas"/>
</dbReference>
<reference evidence="4 5" key="1">
    <citation type="submission" date="2017-04" db="EMBL/GenBank/DDBJ databases">
        <title>Draft Aigarchaeota genome from a New Zealand hot spring.</title>
        <authorList>
            <person name="Reysenbach A.-L."/>
            <person name="Donaho J.A."/>
            <person name="Gerhart J."/>
            <person name="Kelley J.F."/>
            <person name="Kouba K."/>
            <person name="Podar M."/>
            <person name="Stott M."/>
        </authorList>
    </citation>
    <scope>NUCLEOTIDE SEQUENCE [LARGE SCALE GENOMIC DNA]</scope>
    <source>
        <strain evidence="4">NZ13_MG1</strain>
    </source>
</reference>
<evidence type="ECO:0000256" key="2">
    <source>
        <dbReference type="HAMAP-Rule" id="MF_00457"/>
    </source>
</evidence>
<evidence type="ECO:0000313" key="4">
    <source>
        <dbReference type="EMBL" id="PUA32669.1"/>
    </source>
</evidence>
<dbReference type="NCBIfam" id="NF001911">
    <property type="entry name" value="PRK00685.1"/>
    <property type="match status" value="1"/>
</dbReference>
<feature type="domain" description="Metallo-beta-lactamase" evidence="3">
    <location>
        <begin position="8"/>
        <end position="184"/>
    </location>
</feature>
<dbReference type="AlphaFoldDB" id="A0A2R7Y5K7"/>
<dbReference type="GO" id="GO:0016787">
    <property type="term" value="F:hydrolase activity"/>
    <property type="evidence" value="ECO:0007669"/>
    <property type="project" value="UniProtKB-UniRule"/>
</dbReference>
<dbReference type="InterPro" id="IPR036866">
    <property type="entry name" value="RibonucZ/Hydroxyglut_hydro"/>
</dbReference>
<dbReference type="Gene3D" id="3.60.15.10">
    <property type="entry name" value="Ribonuclease Z/Hydroxyacylglutathione hydrolase-like"/>
    <property type="match status" value="1"/>
</dbReference>
<comment type="similarity">
    <text evidence="2">Belongs to the UPF0173 family.</text>
</comment>
<dbReference type="SMART" id="SM00849">
    <property type="entry name" value="Lactamase_B"/>
    <property type="match status" value="1"/>
</dbReference>
<keyword evidence="1 2" id="KW-0378">Hydrolase</keyword>
<name>A0A2R7Y5K7_9ARCH</name>
<dbReference type="InterPro" id="IPR050114">
    <property type="entry name" value="UPF0173_UPF0282_UlaG_hydrolase"/>
</dbReference>
<accession>A0A2R7Y5K7</accession>
<protein>
    <recommendedName>
        <fullName evidence="2">UPF0173 metal-dependent hydrolase B9J98_03570</fullName>
    </recommendedName>
</protein>
<dbReference type="HAMAP" id="MF_00457">
    <property type="entry name" value="UPF0173"/>
    <property type="match status" value="1"/>
</dbReference>